<protein>
    <submittedName>
        <fullName evidence="5">Response regulator transcription factor</fullName>
    </submittedName>
</protein>
<dbReference type="InterPro" id="IPR000792">
    <property type="entry name" value="Tscrpt_reg_LuxR_C"/>
</dbReference>
<gene>
    <name evidence="5" type="ORF">HF577_03455</name>
</gene>
<organism evidence="5 6">
    <name type="scientific">Pseudonocardia xinjiangensis</name>
    <dbReference type="NCBI Taxonomy" id="75289"/>
    <lineage>
        <taxon>Bacteria</taxon>
        <taxon>Bacillati</taxon>
        <taxon>Actinomycetota</taxon>
        <taxon>Actinomycetes</taxon>
        <taxon>Pseudonocardiales</taxon>
        <taxon>Pseudonocardiaceae</taxon>
        <taxon>Pseudonocardia</taxon>
    </lineage>
</organism>
<evidence type="ECO:0000313" key="6">
    <source>
        <dbReference type="Proteomes" id="UP001296706"/>
    </source>
</evidence>
<name>A0ABX1R6Y6_9PSEU</name>
<evidence type="ECO:0000313" key="5">
    <source>
        <dbReference type="EMBL" id="NMH76168.1"/>
    </source>
</evidence>
<evidence type="ECO:0000256" key="3">
    <source>
        <dbReference type="ARBA" id="ARBA00023163"/>
    </source>
</evidence>
<feature type="domain" description="HTH luxR-type" evidence="4">
    <location>
        <begin position="153"/>
        <end position="218"/>
    </location>
</feature>
<keyword evidence="6" id="KW-1185">Reference proteome</keyword>
<comment type="caution">
    <text evidence="5">The sequence shown here is derived from an EMBL/GenBank/DDBJ whole genome shotgun (WGS) entry which is preliminary data.</text>
</comment>
<accession>A0ABX1R6Y6</accession>
<dbReference type="Proteomes" id="UP001296706">
    <property type="component" value="Unassembled WGS sequence"/>
</dbReference>
<reference evidence="5 6" key="1">
    <citation type="submission" date="2020-04" db="EMBL/GenBank/DDBJ databases">
        <authorList>
            <person name="Klaysubun C."/>
            <person name="Duangmal K."/>
            <person name="Lipun K."/>
        </authorList>
    </citation>
    <scope>NUCLEOTIDE SEQUENCE [LARGE SCALE GENOMIC DNA]</scope>
    <source>
        <strain evidence="5 6">JCM 11839</strain>
    </source>
</reference>
<dbReference type="EMBL" id="JAAXKY010000005">
    <property type="protein sequence ID" value="NMH76168.1"/>
    <property type="molecule type" value="Genomic_DNA"/>
</dbReference>
<dbReference type="Gene3D" id="3.40.50.2300">
    <property type="match status" value="1"/>
</dbReference>
<dbReference type="PRINTS" id="PR00038">
    <property type="entry name" value="HTHLUXR"/>
</dbReference>
<proteinExistence type="predicted"/>
<dbReference type="InterPro" id="IPR016032">
    <property type="entry name" value="Sig_transdc_resp-reg_C-effctor"/>
</dbReference>
<dbReference type="RefSeq" id="WP_169394241.1">
    <property type="nucleotide sequence ID" value="NZ_BAAAJH010000011.1"/>
</dbReference>
<sequence length="223" mass="24544">MTEVSIEYARAGVSGQLVYALLAENEVLRRELAVVLRRLPAVDAIHQCPDWIEVERLLRSVKIDVLILTSGEAHRLRALGRHEIRPKVLMLIDEAQAADPGPLADLPVDGFLLRQELSARSLHDALRRMRSGEIPMPTVLTRQLLGRVGAQSGNLRPVSLTARENETLALLAEGLSNKQIARRLRISEHGVKRLVGSLLLKLGSPNRTTAVVTAMKFGIIDGL</sequence>
<evidence type="ECO:0000256" key="1">
    <source>
        <dbReference type="ARBA" id="ARBA00023015"/>
    </source>
</evidence>
<dbReference type="PANTHER" id="PTHR44688:SF16">
    <property type="entry name" value="DNA-BINDING TRANSCRIPTIONAL ACTIVATOR DEVR_DOSR"/>
    <property type="match status" value="1"/>
</dbReference>
<dbReference type="SUPFAM" id="SSF46894">
    <property type="entry name" value="C-terminal effector domain of the bipartite response regulators"/>
    <property type="match status" value="1"/>
</dbReference>
<keyword evidence="1" id="KW-0805">Transcription regulation</keyword>
<dbReference type="PANTHER" id="PTHR44688">
    <property type="entry name" value="DNA-BINDING TRANSCRIPTIONAL ACTIVATOR DEVR_DOSR"/>
    <property type="match status" value="1"/>
</dbReference>
<keyword evidence="3" id="KW-0804">Transcription</keyword>
<dbReference type="CDD" id="cd06170">
    <property type="entry name" value="LuxR_C_like"/>
    <property type="match status" value="1"/>
</dbReference>
<dbReference type="Pfam" id="PF00196">
    <property type="entry name" value="GerE"/>
    <property type="match status" value="1"/>
</dbReference>
<evidence type="ECO:0000256" key="2">
    <source>
        <dbReference type="ARBA" id="ARBA00023125"/>
    </source>
</evidence>
<evidence type="ECO:0000259" key="4">
    <source>
        <dbReference type="PROSITE" id="PS50043"/>
    </source>
</evidence>
<keyword evidence="2" id="KW-0238">DNA-binding</keyword>
<dbReference type="PROSITE" id="PS50043">
    <property type="entry name" value="HTH_LUXR_2"/>
    <property type="match status" value="1"/>
</dbReference>
<dbReference type="SMART" id="SM00421">
    <property type="entry name" value="HTH_LUXR"/>
    <property type="match status" value="1"/>
</dbReference>